<evidence type="ECO:0000313" key="3">
    <source>
        <dbReference type="Proteomes" id="UP000283310"/>
    </source>
</evidence>
<proteinExistence type="predicted"/>
<dbReference type="CDD" id="cd13120">
    <property type="entry name" value="BF2867_like_N"/>
    <property type="match status" value="1"/>
</dbReference>
<dbReference type="Pfam" id="PF13149">
    <property type="entry name" value="Mfa_like_1"/>
    <property type="match status" value="1"/>
</dbReference>
<protein>
    <recommendedName>
        <fullName evidence="4">Fimbrillin family protein</fullName>
    </recommendedName>
</protein>
<accession>A0A412DDK7</accession>
<dbReference type="AlphaFoldDB" id="A0A412DDK7"/>
<sequence length="524" mass="57841">MNMMICILKRLSVGVVMMVITIACSHEEEYVCEQMTQALSFRIADTGYQEEGKNLHSRAIDTDYQTRFSTGDACGLYVVTDNGVVGNNIKLLAERDAASGSVTWKSDVLLSVKWKDAVFFLYYPYQEDMKGKVADASLAAESDEAFFAPLIADWKPQDNQSTYAAYTASDLMTARGTVSATMSGEQQVSFSLKHRMALAVVELPVTTYRFTNYTDIPDYSASMPVSFSGNQKMYALTDGTLRLLVRPEEEDAPVLEGLCDDGMKKFSINTANITSGLYKTFKVDGGRKIQDYTLQMSDVLAHLGNHSWYVIPYEAYTDAPDKGNAIGVVIKVGRHNGDCSDYTQPLAAGGPLLSASTFHGYAAALNDLSAEQIEWGPSTVGLPNYPVDAQGNPQNNYNNETYKQDWSGYAYTQAIIKQAGGQEQLLVYPAVYRAVTAFENKYPAPVNTSGWFLPSIGQLWNVYSHTGVLGVVQNELSTFGHYWSSSVHYYQTECILTIRIQNSLGDVYGKYPTDIGLVRPVLAF</sequence>
<evidence type="ECO:0000256" key="1">
    <source>
        <dbReference type="SAM" id="SignalP"/>
    </source>
</evidence>
<organism evidence="2 3">
    <name type="scientific">Bacteroides stercoris</name>
    <dbReference type="NCBI Taxonomy" id="46506"/>
    <lineage>
        <taxon>Bacteria</taxon>
        <taxon>Pseudomonadati</taxon>
        <taxon>Bacteroidota</taxon>
        <taxon>Bacteroidia</taxon>
        <taxon>Bacteroidales</taxon>
        <taxon>Bacteroidaceae</taxon>
        <taxon>Bacteroides</taxon>
    </lineage>
</organism>
<feature type="signal peptide" evidence="1">
    <location>
        <begin position="1"/>
        <end position="25"/>
    </location>
</feature>
<gene>
    <name evidence="2" type="ORF">DWY65_14670</name>
</gene>
<feature type="chain" id="PRO_5019268917" description="Fimbrillin family protein" evidence="1">
    <location>
        <begin position="26"/>
        <end position="524"/>
    </location>
</feature>
<reference evidence="2 3" key="1">
    <citation type="submission" date="2018-08" db="EMBL/GenBank/DDBJ databases">
        <title>A genome reference for cultivated species of the human gut microbiota.</title>
        <authorList>
            <person name="Zou Y."/>
            <person name="Xue W."/>
            <person name="Luo G."/>
        </authorList>
    </citation>
    <scope>NUCLEOTIDE SEQUENCE [LARGE SCALE GENOMIC DNA]</scope>
    <source>
        <strain evidence="2 3">AF26-20BH</strain>
    </source>
</reference>
<dbReference type="Gene3D" id="2.60.40.2620">
    <property type="entry name" value="Fimbrillin-like"/>
    <property type="match status" value="1"/>
</dbReference>
<dbReference type="Proteomes" id="UP000283310">
    <property type="component" value="Unassembled WGS sequence"/>
</dbReference>
<evidence type="ECO:0008006" key="4">
    <source>
        <dbReference type="Google" id="ProtNLM"/>
    </source>
</evidence>
<dbReference type="Gene3D" id="2.60.40.3570">
    <property type="match status" value="1"/>
</dbReference>
<evidence type="ECO:0000313" key="2">
    <source>
        <dbReference type="EMBL" id="RGR09559.1"/>
    </source>
</evidence>
<keyword evidence="1" id="KW-0732">Signal</keyword>
<name>A0A412DDK7_BACSE</name>
<dbReference type="InterPro" id="IPR025049">
    <property type="entry name" value="Mfa-like_1"/>
</dbReference>
<dbReference type="EMBL" id="QRTW01000037">
    <property type="protein sequence ID" value="RGR09559.1"/>
    <property type="molecule type" value="Genomic_DNA"/>
</dbReference>
<comment type="caution">
    <text evidence="2">The sequence shown here is derived from an EMBL/GenBank/DDBJ whole genome shotgun (WGS) entry which is preliminary data.</text>
</comment>
<dbReference type="InterPro" id="IPR042278">
    <property type="entry name" value="Mfa-like_1_N"/>
</dbReference>